<organism evidence="2 3">
    <name type="scientific">Tenacibaculum tangerinum</name>
    <dbReference type="NCBI Taxonomy" id="3038772"/>
    <lineage>
        <taxon>Bacteria</taxon>
        <taxon>Pseudomonadati</taxon>
        <taxon>Bacteroidota</taxon>
        <taxon>Flavobacteriia</taxon>
        <taxon>Flavobacteriales</taxon>
        <taxon>Flavobacteriaceae</taxon>
        <taxon>Tenacibaculum</taxon>
    </lineage>
</organism>
<evidence type="ECO:0000313" key="3">
    <source>
        <dbReference type="Proteomes" id="UP001232001"/>
    </source>
</evidence>
<dbReference type="Gene3D" id="1.10.1200.10">
    <property type="entry name" value="ACP-like"/>
    <property type="match status" value="1"/>
</dbReference>
<dbReference type="InterPro" id="IPR009081">
    <property type="entry name" value="PP-bd_ACP"/>
</dbReference>
<reference evidence="2 3" key="1">
    <citation type="submission" date="2023-04" db="EMBL/GenBank/DDBJ databases">
        <title>Tenacibaculum tangerinum sp. nov., isolated from sea tidal flat of South Korea.</title>
        <authorList>
            <person name="Lee S.H."/>
            <person name="Kim J.-J."/>
        </authorList>
    </citation>
    <scope>NUCLEOTIDE SEQUENCE [LARGE SCALE GENOMIC DNA]</scope>
    <source>
        <strain evidence="2 3">GRR-S3-23</strain>
    </source>
</reference>
<accession>A0ABY8KYB4</accession>
<protein>
    <submittedName>
        <fullName evidence="2">Acyl carrier protein</fullName>
    </submittedName>
</protein>
<dbReference type="EMBL" id="CP122539">
    <property type="protein sequence ID" value="WGH74231.1"/>
    <property type="molecule type" value="Genomic_DNA"/>
</dbReference>
<name>A0ABY8KYB4_9FLAO</name>
<keyword evidence="3" id="KW-1185">Reference proteome</keyword>
<evidence type="ECO:0000259" key="1">
    <source>
        <dbReference type="PROSITE" id="PS50075"/>
    </source>
</evidence>
<dbReference type="Proteomes" id="UP001232001">
    <property type="component" value="Chromosome"/>
</dbReference>
<proteinExistence type="predicted"/>
<gene>
    <name evidence="2" type="ORF">P8625_08870</name>
</gene>
<sequence>MENIKVKIRERIKPILQGNEIDDDENFFELGLVHSLFAMQIILFIEKEYKIELDPEEVSLENLSSVNAIAEIIDERLKVNS</sequence>
<dbReference type="RefSeq" id="WP_279650112.1">
    <property type="nucleotide sequence ID" value="NZ_CP122539.1"/>
</dbReference>
<feature type="domain" description="Carrier" evidence="1">
    <location>
        <begin position="1"/>
        <end position="77"/>
    </location>
</feature>
<dbReference type="PROSITE" id="PS50075">
    <property type="entry name" value="CARRIER"/>
    <property type="match status" value="1"/>
</dbReference>
<dbReference type="SUPFAM" id="SSF47336">
    <property type="entry name" value="ACP-like"/>
    <property type="match status" value="1"/>
</dbReference>
<dbReference type="InterPro" id="IPR036736">
    <property type="entry name" value="ACP-like_sf"/>
</dbReference>
<evidence type="ECO:0000313" key="2">
    <source>
        <dbReference type="EMBL" id="WGH74231.1"/>
    </source>
</evidence>
<dbReference type="Pfam" id="PF00550">
    <property type="entry name" value="PP-binding"/>
    <property type="match status" value="1"/>
</dbReference>